<name>A0A6L2MXF5_TANCI</name>
<dbReference type="PANTHER" id="PTHR11439">
    <property type="entry name" value="GAG-POL-RELATED RETROTRANSPOSON"/>
    <property type="match status" value="1"/>
</dbReference>
<dbReference type="Pfam" id="PF07727">
    <property type="entry name" value="RVT_2"/>
    <property type="match status" value="1"/>
</dbReference>
<feature type="region of interest" description="Disordered" evidence="1">
    <location>
        <begin position="233"/>
        <end position="264"/>
    </location>
</feature>
<feature type="domain" description="Reverse transcriptase Ty1/copia-type" evidence="2">
    <location>
        <begin position="385"/>
        <end position="448"/>
    </location>
</feature>
<protein>
    <submittedName>
        <fullName evidence="3">Uncharacterized mitochondrial protein AtMg00810-like</fullName>
    </submittedName>
</protein>
<sequence>MDWMVEERVCHLRKEVKIEALTQMRKREEDFTMKEGEVVSSSSLDRSIKSFLVTLIASSSSKSSSTKGDVLEGGGVSSNVTLSDSLIFMENYKEGKSMQRPPLFEANCIIYWKNCFKTIVKSKDIDLWKFLRALPTKWRPKVTTKEESKDLSTLPLDAVISNLKVYEVVLGKDLETSRNKKEKYKSLALKATKVLSEEEATSSDSNYEEYAMMVRDFKKFFKRRGKFVRQPHDDKKNFQKQRKIKRRKMIEDVSSSDSEDDSKKEEICLMALDDSEKPPKNIHGIGYTDYIASTRNTKPKKLDLKNAEILFVEPALLVPAASEPASSNEQNRLTAVKMENAKNLRDNIVRKNDSVLVTRKSSFNTSKSVKQPPILNLGQGLGKDLCNDFSKIMHDEFEMSMMGELNIFLGLQIKQLEDEIFFNQSKYVKEMLKKFGLEDSKPIKTPMASETKLTRDKDGKPIDDTKYHGMIGSLLYLMASRPDIMFSVCLCPRFQEAPKTFQLEVVKRIFRYIKGTSHLGLWYPKGTRIETIVYSDFDHARNYVDRKSTSGVCTFMGCCLTS</sequence>
<evidence type="ECO:0000313" key="3">
    <source>
        <dbReference type="EMBL" id="GEU78666.1"/>
    </source>
</evidence>
<organism evidence="3">
    <name type="scientific">Tanacetum cinerariifolium</name>
    <name type="common">Dalmatian daisy</name>
    <name type="synonym">Chrysanthemum cinerariifolium</name>
    <dbReference type="NCBI Taxonomy" id="118510"/>
    <lineage>
        <taxon>Eukaryota</taxon>
        <taxon>Viridiplantae</taxon>
        <taxon>Streptophyta</taxon>
        <taxon>Embryophyta</taxon>
        <taxon>Tracheophyta</taxon>
        <taxon>Spermatophyta</taxon>
        <taxon>Magnoliopsida</taxon>
        <taxon>eudicotyledons</taxon>
        <taxon>Gunneridae</taxon>
        <taxon>Pentapetalae</taxon>
        <taxon>asterids</taxon>
        <taxon>campanulids</taxon>
        <taxon>Asterales</taxon>
        <taxon>Asteraceae</taxon>
        <taxon>Asteroideae</taxon>
        <taxon>Anthemideae</taxon>
        <taxon>Anthemidinae</taxon>
        <taxon>Tanacetum</taxon>
    </lineage>
</organism>
<dbReference type="PANTHER" id="PTHR11439:SF486">
    <property type="entry name" value="RLK (RECEPTOR-LIKE KINASE) PROTEIN, PUTATIVE-RELATED"/>
    <property type="match status" value="1"/>
</dbReference>
<gene>
    <name evidence="3" type="ORF">Tci_050644</name>
</gene>
<reference evidence="3" key="1">
    <citation type="journal article" date="2019" name="Sci. Rep.">
        <title>Draft genome of Tanacetum cinerariifolium, the natural source of mosquito coil.</title>
        <authorList>
            <person name="Yamashiro T."/>
            <person name="Shiraishi A."/>
            <person name="Satake H."/>
            <person name="Nakayama K."/>
        </authorList>
    </citation>
    <scope>NUCLEOTIDE SEQUENCE</scope>
</reference>
<dbReference type="EMBL" id="BKCJ010007720">
    <property type="protein sequence ID" value="GEU78666.1"/>
    <property type="molecule type" value="Genomic_DNA"/>
</dbReference>
<proteinExistence type="predicted"/>
<dbReference type="AlphaFoldDB" id="A0A6L2MXF5"/>
<accession>A0A6L2MXF5</accession>
<comment type="caution">
    <text evidence="3">The sequence shown here is derived from an EMBL/GenBank/DDBJ whole genome shotgun (WGS) entry which is preliminary data.</text>
</comment>
<dbReference type="InterPro" id="IPR013103">
    <property type="entry name" value="RVT_2"/>
</dbReference>
<evidence type="ECO:0000259" key="2">
    <source>
        <dbReference type="Pfam" id="PF07727"/>
    </source>
</evidence>
<evidence type="ECO:0000256" key="1">
    <source>
        <dbReference type="SAM" id="MobiDB-lite"/>
    </source>
</evidence>
<feature type="compositionally biased region" description="Basic residues" evidence="1">
    <location>
        <begin position="238"/>
        <end position="248"/>
    </location>
</feature>